<dbReference type="Pfam" id="PF12146">
    <property type="entry name" value="Hydrolase_4"/>
    <property type="match status" value="1"/>
</dbReference>
<dbReference type="Gene3D" id="3.40.50.1820">
    <property type="entry name" value="alpha/beta hydrolase"/>
    <property type="match status" value="1"/>
</dbReference>
<protein>
    <recommendedName>
        <fullName evidence="1">Serine aminopeptidase S33 domain-containing protein</fullName>
    </recommendedName>
</protein>
<accession>A0A6S6TDF8</accession>
<feature type="non-terminal residue" evidence="2">
    <location>
        <position position="1"/>
    </location>
</feature>
<dbReference type="SUPFAM" id="SSF53474">
    <property type="entry name" value="alpha/beta-Hydrolases"/>
    <property type="match status" value="1"/>
</dbReference>
<feature type="domain" description="Serine aminopeptidase S33" evidence="1">
    <location>
        <begin position="10"/>
        <end position="68"/>
    </location>
</feature>
<dbReference type="InterPro" id="IPR029058">
    <property type="entry name" value="AB_hydrolase_fold"/>
</dbReference>
<gene>
    <name evidence="2" type="ORF">HELGO_WM20670</name>
</gene>
<dbReference type="AlphaFoldDB" id="A0A6S6TDF8"/>
<evidence type="ECO:0000313" key="2">
    <source>
        <dbReference type="EMBL" id="CAA6818892.1"/>
    </source>
</evidence>
<dbReference type="EMBL" id="CACVAR010000296">
    <property type="protein sequence ID" value="CAA6818892.1"/>
    <property type="molecule type" value="Genomic_DNA"/>
</dbReference>
<organism evidence="2">
    <name type="scientific">uncultured Sulfurovum sp</name>
    <dbReference type="NCBI Taxonomy" id="269237"/>
    <lineage>
        <taxon>Bacteria</taxon>
        <taxon>Pseudomonadati</taxon>
        <taxon>Campylobacterota</taxon>
        <taxon>Epsilonproteobacteria</taxon>
        <taxon>Campylobacterales</taxon>
        <taxon>Sulfurovaceae</taxon>
        <taxon>Sulfurovum</taxon>
        <taxon>environmental samples</taxon>
    </lineage>
</organism>
<sequence length="98" mass="11370">LEKSLAFFYDFNPHLVDSAKLAKKLELPIYMMHGKKDELISYKQGQKLFDAFASKEKKLYLDEEGNHHNILVTKHQFYKESGLFLLGEKNEICTGCTI</sequence>
<dbReference type="InterPro" id="IPR022742">
    <property type="entry name" value="Hydrolase_4"/>
</dbReference>
<name>A0A6S6TDF8_9BACT</name>
<proteinExistence type="predicted"/>
<reference evidence="2" key="1">
    <citation type="submission" date="2020-01" db="EMBL/GenBank/DDBJ databases">
        <authorList>
            <person name="Meier V. D."/>
            <person name="Meier V D."/>
        </authorList>
    </citation>
    <scope>NUCLEOTIDE SEQUENCE</scope>
    <source>
        <strain evidence="2">HLG_WM_MAG_03</strain>
    </source>
</reference>
<evidence type="ECO:0000259" key="1">
    <source>
        <dbReference type="Pfam" id="PF12146"/>
    </source>
</evidence>